<dbReference type="Proteomes" id="UP000008850">
    <property type="component" value="Chromosome"/>
</dbReference>
<dbReference type="AlphaFoldDB" id="G4RDP2"/>
<protein>
    <submittedName>
        <fullName evidence="1">Uncharacterized protein</fullName>
    </submittedName>
</protein>
<keyword evidence="2" id="KW-1185">Reference proteome</keyword>
<evidence type="ECO:0000313" key="1">
    <source>
        <dbReference type="EMBL" id="AEQ52828.1"/>
    </source>
</evidence>
<evidence type="ECO:0000313" key="2">
    <source>
        <dbReference type="Proteomes" id="UP000008850"/>
    </source>
</evidence>
<name>G4RDP2_PELHB</name>
<dbReference type="HOGENOM" id="CLU_3274143_0_0_5"/>
<organism evidence="1 2">
    <name type="scientific">Pelagibacterium halotolerans (strain DSM 22347 / JCM 15775 / CGMCC 1.7692 / B2)</name>
    <dbReference type="NCBI Taxonomy" id="1082931"/>
    <lineage>
        <taxon>Bacteria</taxon>
        <taxon>Pseudomonadati</taxon>
        <taxon>Pseudomonadota</taxon>
        <taxon>Alphaproteobacteria</taxon>
        <taxon>Hyphomicrobiales</taxon>
        <taxon>Devosiaceae</taxon>
        <taxon>Pelagibacterium</taxon>
    </lineage>
</organism>
<proteinExistence type="predicted"/>
<gene>
    <name evidence="1" type="ordered locus">KKY_2822</name>
</gene>
<dbReference type="EMBL" id="CP003075">
    <property type="protein sequence ID" value="AEQ52828.1"/>
    <property type="molecule type" value="Genomic_DNA"/>
</dbReference>
<accession>G4RDP2</accession>
<sequence>MTDAFRENVHLATFFTYGTATAILPQMARTNYPPHITVMRS</sequence>
<dbReference type="KEGG" id="phl:KKY_2822"/>
<reference evidence="1 2" key="1">
    <citation type="journal article" date="2012" name="J. Bacteriol.">
        <title>Complete genome sequence of Pelagibacterium halotolerans B2T.</title>
        <authorList>
            <person name="Huo Y.Y."/>
            <person name="Cheng H."/>
            <person name="Han X.F."/>
            <person name="Jiang X.W."/>
            <person name="Sun C."/>
            <person name="Zhang X.Q."/>
            <person name="Zhu X.F."/>
            <person name="Liu Y.F."/>
            <person name="Li P.F."/>
            <person name="Ni P.X."/>
            <person name="Wu M."/>
        </authorList>
    </citation>
    <scope>NUCLEOTIDE SEQUENCE [LARGE SCALE GENOMIC DNA]</scope>
    <source>
        <strain evidence="2">DSM 22347 / JCM 15775 / CGMCC 1.7692 / B2</strain>
    </source>
</reference>